<dbReference type="NCBIfam" id="TIGR01876">
    <property type="entry name" value="cas_Cas5d"/>
    <property type="match status" value="1"/>
</dbReference>
<keyword evidence="2" id="KW-0540">Nuclease</keyword>
<evidence type="ECO:0000256" key="2">
    <source>
        <dbReference type="PIRNR" id="PIRNR029950"/>
    </source>
</evidence>
<dbReference type="Gene3D" id="3.30.70.2660">
    <property type="match status" value="1"/>
</dbReference>
<reference evidence="3 4" key="1">
    <citation type="submission" date="2016-10" db="EMBL/GenBank/DDBJ databases">
        <authorList>
            <person name="de Groot N.N."/>
        </authorList>
    </citation>
    <scope>NUCLEOTIDE SEQUENCE [LARGE SCALE GENOMIC DNA]</scope>
    <source>
        <strain evidence="3 4">Nm24</strain>
    </source>
</reference>
<dbReference type="InterPro" id="IPR010155">
    <property type="entry name" value="CRISPR-assoc_prot_Cas5d"/>
</dbReference>
<dbReference type="GO" id="GO:0004519">
    <property type="term" value="F:endonuclease activity"/>
    <property type="evidence" value="ECO:0007669"/>
    <property type="project" value="UniProtKB-UniRule"/>
</dbReference>
<dbReference type="GO" id="GO:0003723">
    <property type="term" value="F:RNA binding"/>
    <property type="evidence" value="ECO:0007669"/>
    <property type="project" value="UniProtKB-UniRule"/>
</dbReference>
<keyword evidence="2" id="KW-0694">RNA-binding</keyword>
<dbReference type="Proteomes" id="UP000183926">
    <property type="component" value="Unassembled WGS sequence"/>
</dbReference>
<evidence type="ECO:0000313" key="3">
    <source>
        <dbReference type="EMBL" id="SFU44403.1"/>
    </source>
</evidence>
<dbReference type="CDD" id="cd09752">
    <property type="entry name" value="Cas5_I-C"/>
    <property type="match status" value="1"/>
</dbReference>
<dbReference type="InterPro" id="IPR021124">
    <property type="entry name" value="CRISPR-assoc_prot_Cas5"/>
</dbReference>
<dbReference type="InterPro" id="IPR013422">
    <property type="entry name" value="CRISPR-assoc_prot_Cas5_N"/>
</dbReference>
<evidence type="ECO:0000256" key="1">
    <source>
        <dbReference type="ARBA" id="ARBA00023118"/>
    </source>
</evidence>
<dbReference type="OrthoDB" id="5621871at2"/>
<accession>A0A1I7G7K7</accession>
<dbReference type="EC" id="3.1.-.-" evidence="2"/>
<keyword evidence="1 2" id="KW-0051">Antiviral defense</keyword>
<proteinExistence type="inferred from homology"/>
<dbReference type="Pfam" id="PF09704">
    <property type="entry name" value="Cas_Cas5d"/>
    <property type="match status" value="1"/>
</dbReference>
<comment type="similarity">
    <text evidence="2">Belongs to the CRISPR-associated protein Cas5 family. Subtype I-C/Dvulg subfamily.</text>
</comment>
<dbReference type="NCBIfam" id="TIGR02593">
    <property type="entry name" value="CRISPR_cas5"/>
    <property type="match status" value="1"/>
</dbReference>
<sequence>MKTYCLEVSGDFACFTRPEMKVERVSYDVMTPSAARAVFEAILWKPAIQWHITKIEVLNPIKWINLRRNEVGAVISTRNVQTAMNSGSGDLGLYIEDVRQQRAGLFLRDVAYRIHAHFGMRDASQRKHHYPHLVKHPINDPEERQIADAANTPAKFLAMFERRVAKGQCVNQPYLGCREFSASFRLIEDISAEPSPITETRDLGWMLYDMNYSDPVSPNPRFFRAEMKNGGLDLNNVEVRG</sequence>
<dbReference type="GO" id="GO:0043571">
    <property type="term" value="P:maintenance of CRISPR repeat elements"/>
    <property type="evidence" value="ECO:0007669"/>
    <property type="project" value="UniProtKB-UniRule"/>
</dbReference>
<dbReference type="PIRSF" id="PIRSF029950">
    <property type="entry name" value="Cas_CT1134"/>
    <property type="match status" value="1"/>
</dbReference>
<comment type="function">
    <text evidence="2">CRISPR (clustered regularly interspaced short palindromic repeat) is an adaptive immune system that provides protection against mobile genetic elements (viruses, transposable elements and conjugative plasmids). CRISPR clusters contain spacers, sequences complementary to antecedent mobile elements, and target invading nucleic acids. CRISPR clusters are transcribed and processed into CRISPR RNA (crRNA).</text>
</comment>
<dbReference type="EMBL" id="FPBL01000002">
    <property type="protein sequence ID" value="SFU44403.1"/>
    <property type="molecule type" value="Genomic_DNA"/>
</dbReference>
<gene>
    <name evidence="3" type="ORF">SAMN05216339_102268</name>
</gene>
<evidence type="ECO:0000313" key="4">
    <source>
        <dbReference type="Proteomes" id="UP000183926"/>
    </source>
</evidence>
<keyword evidence="2" id="KW-0378">Hydrolase</keyword>
<dbReference type="RefSeq" id="WP_074927273.1">
    <property type="nucleotide sequence ID" value="NZ_FPBL01000002.1"/>
</dbReference>
<name>A0A1I7G7K7_9PROT</name>
<dbReference type="GO" id="GO:0051607">
    <property type="term" value="P:defense response to virus"/>
    <property type="evidence" value="ECO:0007669"/>
    <property type="project" value="UniProtKB-UniRule"/>
</dbReference>
<dbReference type="AlphaFoldDB" id="A0A1I7G7K7"/>
<protein>
    <recommendedName>
        <fullName evidence="2">pre-crRNA processing endonuclease</fullName>
        <ecNumber evidence="2">3.1.-.-</ecNumber>
    </recommendedName>
</protein>
<dbReference type="GO" id="GO:0016787">
    <property type="term" value="F:hydrolase activity"/>
    <property type="evidence" value="ECO:0007669"/>
    <property type="project" value="UniProtKB-KW"/>
</dbReference>
<organism evidence="3 4">
    <name type="scientific">Nitrosomonas eutropha</name>
    <dbReference type="NCBI Taxonomy" id="916"/>
    <lineage>
        <taxon>Bacteria</taxon>
        <taxon>Pseudomonadati</taxon>
        <taxon>Pseudomonadota</taxon>
        <taxon>Betaproteobacteria</taxon>
        <taxon>Nitrosomonadales</taxon>
        <taxon>Nitrosomonadaceae</taxon>
        <taxon>Nitrosomonas</taxon>
    </lineage>
</organism>
<keyword evidence="2" id="KW-0255">Endonuclease</keyword>